<proteinExistence type="predicted"/>
<name>A0A9P5DR54_9HYPO</name>
<evidence type="ECO:0000313" key="1">
    <source>
        <dbReference type="EMBL" id="KAF4331799.1"/>
    </source>
</evidence>
<sequence>MHTTSKVGPWSEATTVDKRHPDNFPYYRQWGFTIYRTYYGPGSDQNWKMLLGALEQQTRLAFGVYEEKEGADQGSLHRLKELFYLDTRDDESLLDGLDIPAIRQIHQGKNQDIADGEFVVKAVSLHWTEGFPGRGWMRIPTGYLLELWQQLTTRMYDTEGTFSFDGEEEELDDYVWPGDMALDATGSCSEVRPSGFHYSGQTPDRSAY</sequence>
<organism evidence="1 2">
    <name type="scientific">Fusarium beomiforme</name>
    <dbReference type="NCBI Taxonomy" id="44412"/>
    <lineage>
        <taxon>Eukaryota</taxon>
        <taxon>Fungi</taxon>
        <taxon>Dikarya</taxon>
        <taxon>Ascomycota</taxon>
        <taxon>Pezizomycotina</taxon>
        <taxon>Sordariomycetes</taxon>
        <taxon>Hypocreomycetidae</taxon>
        <taxon>Hypocreales</taxon>
        <taxon>Nectriaceae</taxon>
        <taxon>Fusarium</taxon>
        <taxon>Fusarium burgessii species complex</taxon>
    </lineage>
</organism>
<protein>
    <submittedName>
        <fullName evidence="1">Uncharacterized protein</fullName>
    </submittedName>
</protein>
<reference evidence="1" key="2">
    <citation type="submission" date="2020-02" db="EMBL/GenBank/DDBJ databases">
        <title>Identification and distribution of gene clusters putatively required for synthesis of sphingolipid metabolism inhibitors in phylogenetically diverse species of the filamentous fungus Fusarium.</title>
        <authorList>
            <person name="Kim H.-S."/>
            <person name="Busman M."/>
            <person name="Brown D.W."/>
            <person name="Divon H."/>
            <person name="Uhlig S."/>
            <person name="Proctor R.H."/>
        </authorList>
    </citation>
    <scope>NUCLEOTIDE SEQUENCE</scope>
    <source>
        <strain evidence="1">NRRL 25174</strain>
    </source>
</reference>
<accession>A0A9P5DR54</accession>
<dbReference type="AlphaFoldDB" id="A0A9P5DR54"/>
<dbReference type="OrthoDB" id="6499973at2759"/>
<dbReference type="Proteomes" id="UP000730481">
    <property type="component" value="Unassembled WGS sequence"/>
</dbReference>
<reference evidence="1" key="1">
    <citation type="journal article" date="2017" name="Mycologia">
        <title>Fusarium algeriense, sp. nov., a novel toxigenic crown rot pathogen of durum wheat from Algeria is nested in the Fusarium burgessii species complex.</title>
        <authorList>
            <person name="Laraba I."/>
            <person name="Keddad A."/>
            <person name="Boureghda H."/>
            <person name="Abdallah N."/>
            <person name="Vaughan M.M."/>
            <person name="Proctor R.H."/>
            <person name="Busman M."/>
            <person name="O'Donnell K."/>
        </authorList>
    </citation>
    <scope>NUCLEOTIDE SEQUENCE</scope>
    <source>
        <strain evidence="1">NRRL 25174</strain>
    </source>
</reference>
<keyword evidence="2" id="KW-1185">Reference proteome</keyword>
<dbReference type="EMBL" id="PVQB02001396">
    <property type="protein sequence ID" value="KAF4331799.1"/>
    <property type="molecule type" value="Genomic_DNA"/>
</dbReference>
<gene>
    <name evidence="1" type="ORF">FBEOM_14430</name>
</gene>
<comment type="caution">
    <text evidence="1">The sequence shown here is derived from an EMBL/GenBank/DDBJ whole genome shotgun (WGS) entry which is preliminary data.</text>
</comment>
<evidence type="ECO:0000313" key="2">
    <source>
        <dbReference type="Proteomes" id="UP000730481"/>
    </source>
</evidence>